<feature type="region of interest" description="Disordered" evidence="4">
    <location>
        <begin position="131"/>
        <end position="152"/>
    </location>
</feature>
<dbReference type="GO" id="GO:0016593">
    <property type="term" value="C:Cdc73/Paf1 complex"/>
    <property type="evidence" value="ECO:0007669"/>
    <property type="project" value="InterPro"/>
</dbReference>
<comment type="similarity">
    <text evidence="2">Belongs to the PAF1 family.</text>
</comment>
<accession>A0AAV7ZR88</accession>
<dbReference type="PANTHER" id="PTHR23188">
    <property type="entry name" value="RNA POLYMERASE II-ASSOCIATED FACTOR 1 HOMOLOG"/>
    <property type="match status" value="1"/>
</dbReference>
<protein>
    <submittedName>
        <fullName evidence="5">RNA polymerase ii-associated factor 1</fullName>
    </submittedName>
</protein>
<evidence type="ECO:0000256" key="4">
    <source>
        <dbReference type="SAM" id="MobiDB-lite"/>
    </source>
</evidence>
<comment type="caution">
    <text evidence="5">The sequence shown here is derived from an EMBL/GenBank/DDBJ whole genome shotgun (WGS) entry which is preliminary data.</text>
</comment>
<evidence type="ECO:0000313" key="5">
    <source>
        <dbReference type="EMBL" id="KAJ3442389.1"/>
    </source>
</evidence>
<dbReference type="EMBL" id="JANTQA010000026">
    <property type="protein sequence ID" value="KAJ3442389.1"/>
    <property type="molecule type" value="Genomic_DNA"/>
</dbReference>
<dbReference type="AlphaFoldDB" id="A0AAV7ZR88"/>
<name>A0AAV7ZR88_9EUKA</name>
<dbReference type="InterPro" id="IPR007133">
    <property type="entry name" value="RNA_pol_II-assoc_Paf1"/>
</dbReference>
<feature type="compositionally biased region" description="Basic and acidic residues" evidence="4">
    <location>
        <begin position="141"/>
        <end position="152"/>
    </location>
</feature>
<evidence type="ECO:0000256" key="3">
    <source>
        <dbReference type="ARBA" id="ARBA00023242"/>
    </source>
</evidence>
<dbReference type="GO" id="GO:0003682">
    <property type="term" value="F:chromatin binding"/>
    <property type="evidence" value="ECO:0007669"/>
    <property type="project" value="TreeGrafter"/>
</dbReference>
<gene>
    <name evidence="5" type="ORF">M0812_12123</name>
</gene>
<dbReference type="Proteomes" id="UP001146793">
    <property type="component" value="Unassembled WGS sequence"/>
</dbReference>
<sequence length="343" mass="40527">MYVKKCMENPLYQRHELVGRLKLQNTLPPLPSTPKLLQRKFDHDKLSSYFPITLENDRELPLLAEPELGIEVDLIHSDKYVPPKKPKLDTKDKELLQARTDREIFRKTERKVQSSIPYFKRTTYISMARKPKSKTLQKNKSYKEGKSKMGGRKNELTLEEKLQKIEESFEEAKVYPTHKKNPNLYVVEMQQLVPDLDNSESNLRKISFDTNPNEGTKTSEQPNKTILRGYTESKKKNYFFDYMQLETATGSLEKYRSVREYNFTTNENEDYSEYVIVLKEYQAKYTKIDTKIHCRKRKKKGKTLIATEKSEIVEKPEIVLIEYKEQENDLIEEENSENDLNED</sequence>
<evidence type="ECO:0000256" key="2">
    <source>
        <dbReference type="ARBA" id="ARBA00007560"/>
    </source>
</evidence>
<evidence type="ECO:0000313" key="6">
    <source>
        <dbReference type="Proteomes" id="UP001146793"/>
    </source>
</evidence>
<dbReference type="GO" id="GO:0000993">
    <property type="term" value="F:RNA polymerase II complex binding"/>
    <property type="evidence" value="ECO:0007669"/>
    <property type="project" value="TreeGrafter"/>
</dbReference>
<organism evidence="5 6">
    <name type="scientific">Anaeramoeba flamelloides</name>
    <dbReference type="NCBI Taxonomy" id="1746091"/>
    <lineage>
        <taxon>Eukaryota</taxon>
        <taxon>Metamonada</taxon>
        <taxon>Anaeramoebidae</taxon>
        <taxon>Anaeramoeba</taxon>
    </lineage>
</organism>
<evidence type="ECO:0000256" key="1">
    <source>
        <dbReference type="ARBA" id="ARBA00004123"/>
    </source>
</evidence>
<reference evidence="5" key="1">
    <citation type="submission" date="2022-08" db="EMBL/GenBank/DDBJ databases">
        <title>Novel sulphate-reducing endosymbionts in the free-living metamonad Anaeramoeba.</title>
        <authorList>
            <person name="Jerlstrom-Hultqvist J."/>
            <person name="Cepicka I."/>
            <person name="Gallot-Lavallee L."/>
            <person name="Salas-Leiva D."/>
            <person name="Curtis B.A."/>
            <person name="Zahonova K."/>
            <person name="Pipaliya S."/>
            <person name="Dacks J."/>
            <person name="Roger A.J."/>
        </authorList>
    </citation>
    <scope>NUCLEOTIDE SEQUENCE</scope>
    <source>
        <strain evidence="5">Busselton2</strain>
    </source>
</reference>
<comment type="subcellular location">
    <subcellularLocation>
        <location evidence="1">Nucleus</location>
    </subcellularLocation>
</comment>
<dbReference type="GO" id="GO:0006368">
    <property type="term" value="P:transcription elongation by RNA polymerase II"/>
    <property type="evidence" value="ECO:0007669"/>
    <property type="project" value="InterPro"/>
</dbReference>
<proteinExistence type="inferred from homology"/>
<dbReference type="Pfam" id="PF03985">
    <property type="entry name" value="Paf1"/>
    <property type="match status" value="1"/>
</dbReference>
<dbReference type="PANTHER" id="PTHR23188:SF12">
    <property type="entry name" value="RNA POLYMERASE II-ASSOCIATED FACTOR 1 HOMOLOG"/>
    <property type="match status" value="1"/>
</dbReference>
<keyword evidence="3" id="KW-0539">Nucleus</keyword>